<feature type="domain" description="Copper amine oxidase-like N-terminal" evidence="2">
    <location>
        <begin position="30"/>
        <end position="137"/>
    </location>
</feature>
<dbReference type="RefSeq" id="WP_066293014.1">
    <property type="nucleotide sequence ID" value="NZ_CP016761.1"/>
</dbReference>
<dbReference type="InterPro" id="IPR036582">
    <property type="entry name" value="Mao_N_sf"/>
</dbReference>
<evidence type="ECO:0000313" key="3">
    <source>
        <dbReference type="EMBL" id="ANX13747.1"/>
    </source>
</evidence>
<dbReference type="AlphaFoldDB" id="A0A1B1Z8F4"/>
<feature type="chain" id="PRO_5008533308" description="Copper amine oxidase-like N-terminal domain-containing protein" evidence="1">
    <location>
        <begin position="24"/>
        <end position="276"/>
    </location>
</feature>
<keyword evidence="1" id="KW-0732">Signal</keyword>
<dbReference type="KEGG" id="far:ABE41_017190"/>
<organism evidence="3 4">
    <name type="scientific">Fictibacillus arsenicus</name>
    <dbReference type="NCBI Taxonomy" id="255247"/>
    <lineage>
        <taxon>Bacteria</taxon>
        <taxon>Bacillati</taxon>
        <taxon>Bacillota</taxon>
        <taxon>Bacilli</taxon>
        <taxon>Bacillales</taxon>
        <taxon>Fictibacillaceae</taxon>
        <taxon>Fictibacillus</taxon>
    </lineage>
</organism>
<dbReference type="InterPro" id="IPR012854">
    <property type="entry name" value="Cu_amine_oxidase-like_N"/>
</dbReference>
<dbReference type="OrthoDB" id="9778320at2"/>
<sequence length="276" mass="31149">MKGILIFLFTFFIVFGLSSITQAADNIKVQINGSLVNFDTQPFAEGGRVLVPLRGVAEELGAEVNWYPATNGITIKNGMKYIHFKLNSKLVLINGEETIIDVAPAAKNGRAFLPLRFIGEQFGSEVKWSPKEQTAYIFKGELTTLLKPFYKGMPLNKIDKLVEKIDYWDLAYGEGSLTAKTKVYGKDALFLFYIKDHGLKNLQIAFEDSGDSLELGKYYSEKMKAELGAYILNKETYYDFTSEWNQYSKALATRYNLNTQKAEEGKVSVTINKVFE</sequence>
<reference evidence="3 4" key="1">
    <citation type="submission" date="2016-08" db="EMBL/GenBank/DDBJ databases">
        <title>Complete genome sequence of Fictibacillus arsenicus G25-54, a strain with toxicity to nematodes and a potential arsenic-resistance activity.</title>
        <authorList>
            <person name="Zheng Z."/>
        </authorList>
    </citation>
    <scope>NUCLEOTIDE SEQUENCE [LARGE SCALE GENOMIC DNA]</scope>
    <source>
        <strain evidence="3 4">G25-54</strain>
    </source>
</reference>
<dbReference type="STRING" id="255247.ABE41_017190"/>
<feature type="signal peptide" evidence="1">
    <location>
        <begin position="1"/>
        <end position="23"/>
    </location>
</feature>
<keyword evidence="4" id="KW-1185">Reference proteome</keyword>
<dbReference type="Pfam" id="PF07833">
    <property type="entry name" value="Cu_amine_oxidN1"/>
    <property type="match status" value="1"/>
</dbReference>
<dbReference type="SUPFAM" id="SSF55383">
    <property type="entry name" value="Copper amine oxidase, domain N"/>
    <property type="match status" value="1"/>
</dbReference>
<evidence type="ECO:0000256" key="1">
    <source>
        <dbReference type="SAM" id="SignalP"/>
    </source>
</evidence>
<evidence type="ECO:0000313" key="4">
    <source>
        <dbReference type="Proteomes" id="UP000077412"/>
    </source>
</evidence>
<proteinExistence type="predicted"/>
<gene>
    <name evidence="3" type="ORF">ABE41_017190</name>
</gene>
<accession>A0A1B1Z8F4</accession>
<dbReference type="Proteomes" id="UP000077412">
    <property type="component" value="Chromosome"/>
</dbReference>
<dbReference type="Gene3D" id="3.30.457.10">
    <property type="entry name" value="Copper amine oxidase-like, N-terminal domain"/>
    <property type="match status" value="1"/>
</dbReference>
<evidence type="ECO:0000259" key="2">
    <source>
        <dbReference type="Pfam" id="PF07833"/>
    </source>
</evidence>
<protein>
    <recommendedName>
        <fullName evidence="2">Copper amine oxidase-like N-terminal domain-containing protein</fullName>
    </recommendedName>
</protein>
<dbReference type="EMBL" id="CP016761">
    <property type="protein sequence ID" value="ANX13747.1"/>
    <property type="molecule type" value="Genomic_DNA"/>
</dbReference>
<name>A0A1B1Z8F4_9BACL</name>